<dbReference type="SUPFAM" id="SSF53756">
    <property type="entry name" value="UDP-Glycosyltransferase/glycogen phosphorylase"/>
    <property type="match status" value="1"/>
</dbReference>
<dbReference type="EMBL" id="CP044455">
    <property type="protein sequence ID" value="QIC71001.1"/>
    <property type="molecule type" value="Genomic_DNA"/>
</dbReference>
<accession>A0A6C0Y448</accession>
<sequence>MSKLIVLSNRVSLPNPEKKAAGGLAVAMQDALHDIGGVWVGWNGERVEQFSQLKFDSVQHQGVEYLTSPLTEQQYQQYYCGFANNALWPAMHDRSDLIEYSTDEYLTYQEVNRMFAEQLQAIAEPDDVIWVHDYHFFSIARHCRQLGMHNKIGFFLHIPFAHEAVWREIPVASRLLQDLCEYDVVGLQTQRDQQQCMRICQTMLSGEEIHPYILRYQNKLTMMKSYPIGVNPDLIQHAAAQPLTSTQDIFDFDSLAQQKTIIGVDRIDYSKGLLERFDAFAHFLASYPEYHQQVVDLQIACPCRIDIPAYQRLYQRLEDQIAAINSQYATADWLPVNCSHQTLAHEVLMKIYRQSDICWVTSLKDGMNLVAKEYIAAQDANDPGVLILSDKAGAADQMPDALIVNPHDREAMTRALKQALEMPRAERIQRYSRLMDGLKKFDIADWRTTFLNDLRHNSFLYHYKMPLRAQVSPVIH</sequence>
<dbReference type="RefSeq" id="WP_163146093.1">
    <property type="nucleotide sequence ID" value="NZ_CP044455.1"/>
</dbReference>
<evidence type="ECO:0000256" key="1">
    <source>
        <dbReference type="ARBA" id="ARBA00008799"/>
    </source>
</evidence>
<name>A0A6C0Y448_9GAMM</name>
<dbReference type="AlphaFoldDB" id="A0A6C0Y448"/>
<reference evidence="2 3" key="1">
    <citation type="submission" date="2019-09" db="EMBL/GenBank/DDBJ databases">
        <title>Non-baumannii Acinetobacter spp. carrying blaNDM-1 isolated in China.</title>
        <authorList>
            <person name="Cui C."/>
            <person name="Chen C."/>
            <person name="Sun J."/>
            <person name="Liu Y."/>
        </authorList>
    </citation>
    <scope>NUCLEOTIDE SEQUENCE [LARGE SCALE GENOMIC DNA]</scope>
    <source>
        <strain evidence="2 3">B18</strain>
    </source>
</reference>
<dbReference type="CDD" id="cd03788">
    <property type="entry name" value="GT20_TPS"/>
    <property type="match status" value="1"/>
</dbReference>
<dbReference type="PANTHER" id="PTHR10788">
    <property type="entry name" value="TREHALOSE-6-PHOSPHATE SYNTHASE"/>
    <property type="match status" value="1"/>
</dbReference>
<evidence type="ECO:0000313" key="2">
    <source>
        <dbReference type="EMBL" id="QIC71001.1"/>
    </source>
</evidence>
<protein>
    <submittedName>
        <fullName evidence="2">Trehalose-6-phosphate synthase</fullName>
    </submittedName>
</protein>
<dbReference type="PANTHER" id="PTHR10788:SF106">
    <property type="entry name" value="BCDNA.GH08860"/>
    <property type="match status" value="1"/>
</dbReference>
<gene>
    <name evidence="2" type="ORF">FSC09_11575</name>
</gene>
<dbReference type="Gene3D" id="3.40.50.2000">
    <property type="entry name" value="Glycogen Phosphorylase B"/>
    <property type="match status" value="2"/>
</dbReference>
<proteinExistence type="inferred from homology"/>
<organism evidence="2 3">
    <name type="scientific">Acinetobacter indicus</name>
    <dbReference type="NCBI Taxonomy" id="756892"/>
    <lineage>
        <taxon>Bacteria</taxon>
        <taxon>Pseudomonadati</taxon>
        <taxon>Pseudomonadota</taxon>
        <taxon>Gammaproteobacteria</taxon>
        <taxon>Moraxellales</taxon>
        <taxon>Moraxellaceae</taxon>
        <taxon>Acinetobacter</taxon>
    </lineage>
</organism>
<dbReference type="GO" id="GO:0005992">
    <property type="term" value="P:trehalose biosynthetic process"/>
    <property type="evidence" value="ECO:0007669"/>
    <property type="project" value="InterPro"/>
</dbReference>
<dbReference type="GO" id="GO:0003825">
    <property type="term" value="F:alpha,alpha-trehalose-phosphate synthase (UDP-forming) activity"/>
    <property type="evidence" value="ECO:0007669"/>
    <property type="project" value="TreeGrafter"/>
</dbReference>
<evidence type="ECO:0000313" key="3">
    <source>
        <dbReference type="Proteomes" id="UP000503440"/>
    </source>
</evidence>
<comment type="similarity">
    <text evidence="1">Belongs to the glycosyltransferase 20 family.</text>
</comment>
<dbReference type="Pfam" id="PF00982">
    <property type="entry name" value="Glyco_transf_20"/>
    <property type="match status" value="1"/>
</dbReference>
<dbReference type="Proteomes" id="UP000503440">
    <property type="component" value="Chromosome"/>
</dbReference>
<dbReference type="InterPro" id="IPR001830">
    <property type="entry name" value="Glyco_trans_20"/>
</dbReference>